<keyword evidence="3" id="KW-0862">Zinc</keyword>
<sequence>MNIHNDSTNVKNQLVDAEDPEPECCEEMQVQNELGSQSNHSFSDGTNLCINQTFSNKNELQLKKMIEGDSLYLENVIGDDNQFTVFGAGVTAYVDLLEKSCSCREYDLIKIPCVHVMAALRLKHGNEYGMSIYEYSSPLYKVEVYLLAYMDSINVVPLESEWCAPKELLSVKILSPLVNTKLGRKRRKRVKDIDENFKRRNKCSICKRTGQKRTTCVNNNKS</sequence>
<evidence type="ECO:0000256" key="3">
    <source>
        <dbReference type="ARBA" id="ARBA00022833"/>
    </source>
</evidence>
<dbReference type="Pfam" id="PF04434">
    <property type="entry name" value="SWIM"/>
    <property type="match status" value="1"/>
</dbReference>
<gene>
    <name evidence="6" type="ORF">H5410_044899</name>
</gene>
<dbReference type="OrthoDB" id="4482678at2759"/>
<dbReference type="InterPro" id="IPR006564">
    <property type="entry name" value="Znf_PMZ"/>
</dbReference>
<accession>A0A9J5X829</accession>
<dbReference type="SMART" id="SM00575">
    <property type="entry name" value="ZnF_PMZ"/>
    <property type="match status" value="1"/>
</dbReference>
<keyword evidence="2 4" id="KW-0863">Zinc-finger</keyword>
<evidence type="ECO:0000256" key="2">
    <source>
        <dbReference type="ARBA" id="ARBA00022771"/>
    </source>
</evidence>
<feature type="domain" description="SWIM-type" evidence="5">
    <location>
        <begin position="86"/>
        <end position="124"/>
    </location>
</feature>
<dbReference type="InterPro" id="IPR007527">
    <property type="entry name" value="Znf_SWIM"/>
</dbReference>
<dbReference type="PROSITE" id="PS50966">
    <property type="entry name" value="ZF_SWIM"/>
    <property type="match status" value="1"/>
</dbReference>
<evidence type="ECO:0000313" key="6">
    <source>
        <dbReference type="EMBL" id="KAG5584465.1"/>
    </source>
</evidence>
<evidence type="ECO:0000259" key="5">
    <source>
        <dbReference type="PROSITE" id="PS50966"/>
    </source>
</evidence>
<dbReference type="GO" id="GO:0008270">
    <property type="term" value="F:zinc ion binding"/>
    <property type="evidence" value="ECO:0007669"/>
    <property type="project" value="UniProtKB-KW"/>
</dbReference>
<dbReference type="AlphaFoldDB" id="A0A9J5X829"/>
<reference evidence="6 7" key="1">
    <citation type="submission" date="2020-09" db="EMBL/GenBank/DDBJ databases">
        <title>De no assembly of potato wild relative species, Solanum commersonii.</title>
        <authorList>
            <person name="Cho K."/>
        </authorList>
    </citation>
    <scope>NUCLEOTIDE SEQUENCE [LARGE SCALE GENOMIC DNA]</scope>
    <source>
        <strain evidence="6">LZ3.2</strain>
        <tissue evidence="6">Leaf</tissue>
    </source>
</reference>
<keyword evidence="1" id="KW-0479">Metal-binding</keyword>
<keyword evidence="7" id="KW-1185">Reference proteome</keyword>
<comment type="caution">
    <text evidence="6">The sequence shown here is derived from an EMBL/GenBank/DDBJ whole genome shotgun (WGS) entry which is preliminary data.</text>
</comment>
<organism evidence="6 7">
    <name type="scientific">Solanum commersonii</name>
    <name type="common">Commerson's wild potato</name>
    <name type="synonym">Commerson's nightshade</name>
    <dbReference type="NCBI Taxonomy" id="4109"/>
    <lineage>
        <taxon>Eukaryota</taxon>
        <taxon>Viridiplantae</taxon>
        <taxon>Streptophyta</taxon>
        <taxon>Embryophyta</taxon>
        <taxon>Tracheophyta</taxon>
        <taxon>Spermatophyta</taxon>
        <taxon>Magnoliopsida</taxon>
        <taxon>eudicotyledons</taxon>
        <taxon>Gunneridae</taxon>
        <taxon>Pentapetalae</taxon>
        <taxon>asterids</taxon>
        <taxon>lamiids</taxon>
        <taxon>Solanales</taxon>
        <taxon>Solanaceae</taxon>
        <taxon>Solanoideae</taxon>
        <taxon>Solaneae</taxon>
        <taxon>Solanum</taxon>
    </lineage>
</organism>
<evidence type="ECO:0000256" key="4">
    <source>
        <dbReference type="PROSITE-ProRule" id="PRU00325"/>
    </source>
</evidence>
<proteinExistence type="predicted"/>
<dbReference type="Proteomes" id="UP000824120">
    <property type="component" value="Chromosome 9"/>
</dbReference>
<evidence type="ECO:0000256" key="1">
    <source>
        <dbReference type="ARBA" id="ARBA00022723"/>
    </source>
</evidence>
<protein>
    <recommendedName>
        <fullName evidence="5">SWIM-type domain-containing protein</fullName>
    </recommendedName>
</protein>
<evidence type="ECO:0000313" key="7">
    <source>
        <dbReference type="Proteomes" id="UP000824120"/>
    </source>
</evidence>
<dbReference type="EMBL" id="JACXVP010000009">
    <property type="protein sequence ID" value="KAG5584465.1"/>
    <property type="molecule type" value="Genomic_DNA"/>
</dbReference>
<name>A0A9J5X829_SOLCO</name>